<dbReference type="Pfam" id="PF00389">
    <property type="entry name" value="2-Hacid_dh"/>
    <property type="match status" value="1"/>
</dbReference>
<comment type="caution">
    <text evidence="8">The sequence shown here is derived from an EMBL/GenBank/DDBJ whole genome shotgun (WGS) entry which is preliminary data.</text>
</comment>
<evidence type="ECO:0000313" key="8">
    <source>
        <dbReference type="EMBL" id="RFU70897.1"/>
    </source>
</evidence>
<evidence type="ECO:0000256" key="3">
    <source>
        <dbReference type="ARBA" id="ARBA00023002"/>
    </source>
</evidence>
<sequence>MFKVVSSSPTFGKYSKLPVTYLENEHCEITILDPITANREETLATALKDADALIVGVEKITKRIIEGAKNLKVIAKHGAGVDNIDLIAASDRNIPVAFAPGANRHAVADLAFGLLLSLAREVPWSNRRVLEGEWPRVVGFELYGKTLGVIGTGRIGKEVIRRARGFDMKILAFDPYQDPELLQSGVQYAEFEELLKSSDFITIHTDLNEHSRGMFGKLQFGMMKQNAFIVNTARGGIINENELYEALKNGEIAGAGLDVFEREPFGGSPLLELHNFIATPHMAGYTVDALEEVGMITARNILNVLKGKKAEYEWKVTI</sequence>
<keyword evidence="3 5" id="KW-0560">Oxidoreductase</keyword>
<dbReference type="Pfam" id="PF02826">
    <property type="entry name" value="2-Hacid_dh_C"/>
    <property type="match status" value="1"/>
</dbReference>
<reference evidence="8 9" key="1">
    <citation type="submission" date="2018-08" db="EMBL/GenBank/DDBJ databases">
        <title>Bacillus chawlae sp. nov., Bacillus glennii sp. nov., and Bacillus saganii sp. nov. Isolated from the Vehicle Assembly Building at Kennedy Space Center where the Viking Spacecraft were Assembled.</title>
        <authorList>
            <person name="Seuylemezian A."/>
            <person name="Vaishampayan P."/>
        </authorList>
    </citation>
    <scope>NUCLEOTIDE SEQUENCE [LARGE SCALE GENOMIC DNA]</scope>
    <source>
        <strain evidence="8 9">V47-23a</strain>
    </source>
</reference>
<dbReference type="InterPro" id="IPR029753">
    <property type="entry name" value="D-isomer_DH_CS"/>
</dbReference>
<proteinExistence type="inferred from homology"/>
<evidence type="ECO:0000256" key="1">
    <source>
        <dbReference type="ARBA" id="ARBA00005854"/>
    </source>
</evidence>
<dbReference type="FunFam" id="3.40.50.720:FF:000203">
    <property type="entry name" value="D-3-phosphoglycerate dehydrogenase (SerA)"/>
    <property type="match status" value="1"/>
</dbReference>
<dbReference type="RefSeq" id="WP_117325125.1">
    <property type="nucleotide sequence ID" value="NZ_QVTE01000008.1"/>
</dbReference>
<dbReference type="GO" id="GO:0051287">
    <property type="term" value="F:NAD binding"/>
    <property type="evidence" value="ECO:0007669"/>
    <property type="project" value="InterPro"/>
</dbReference>
<dbReference type="Gene3D" id="3.40.50.720">
    <property type="entry name" value="NAD(P)-binding Rossmann-like Domain"/>
    <property type="match status" value="2"/>
</dbReference>
<name>A0A372LSL2_9BACI</name>
<comment type="similarity">
    <text evidence="1 5">Belongs to the D-isomer specific 2-hydroxyacid dehydrogenase family.</text>
</comment>
<evidence type="ECO:0000259" key="6">
    <source>
        <dbReference type="Pfam" id="PF00389"/>
    </source>
</evidence>
<feature type="domain" description="D-isomer specific 2-hydroxyacid dehydrogenase NAD-binding" evidence="7">
    <location>
        <begin position="112"/>
        <end position="283"/>
    </location>
</feature>
<dbReference type="PANTHER" id="PTHR42789:SF1">
    <property type="entry name" value="D-ISOMER SPECIFIC 2-HYDROXYACID DEHYDROGENASE FAMILY PROTEIN (AFU_ORTHOLOGUE AFUA_6G10090)"/>
    <property type="match status" value="1"/>
</dbReference>
<keyword evidence="9" id="KW-1185">Reference proteome</keyword>
<evidence type="ECO:0000313" key="9">
    <source>
        <dbReference type="Proteomes" id="UP000264541"/>
    </source>
</evidence>
<accession>A0A372LSL2</accession>
<dbReference type="Proteomes" id="UP000264541">
    <property type="component" value="Unassembled WGS sequence"/>
</dbReference>
<dbReference type="GO" id="GO:0008652">
    <property type="term" value="P:amino acid biosynthetic process"/>
    <property type="evidence" value="ECO:0007669"/>
    <property type="project" value="UniProtKB-KW"/>
</dbReference>
<dbReference type="SUPFAM" id="SSF52283">
    <property type="entry name" value="Formate/glycerate dehydrogenase catalytic domain-like"/>
    <property type="match status" value="1"/>
</dbReference>
<dbReference type="AlphaFoldDB" id="A0A372LSL2"/>
<dbReference type="InterPro" id="IPR029752">
    <property type="entry name" value="D-isomer_DH_CS1"/>
</dbReference>
<keyword evidence="2" id="KW-0028">Amino-acid biosynthesis</keyword>
<evidence type="ECO:0000256" key="4">
    <source>
        <dbReference type="ARBA" id="ARBA00023027"/>
    </source>
</evidence>
<dbReference type="SUPFAM" id="SSF51735">
    <property type="entry name" value="NAD(P)-binding Rossmann-fold domains"/>
    <property type="match status" value="1"/>
</dbReference>
<dbReference type="PANTHER" id="PTHR42789">
    <property type="entry name" value="D-ISOMER SPECIFIC 2-HYDROXYACID DEHYDROGENASE FAMILY PROTEIN (AFU_ORTHOLOGUE AFUA_6G10090)"/>
    <property type="match status" value="1"/>
</dbReference>
<dbReference type="PROSITE" id="PS00065">
    <property type="entry name" value="D_2_HYDROXYACID_DH_1"/>
    <property type="match status" value="1"/>
</dbReference>
<dbReference type="EMBL" id="QVTE01000008">
    <property type="protein sequence ID" value="RFU70897.1"/>
    <property type="molecule type" value="Genomic_DNA"/>
</dbReference>
<dbReference type="GO" id="GO:0016616">
    <property type="term" value="F:oxidoreductase activity, acting on the CH-OH group of donors, NAD or NADP as acceptor"/>
    <property type="evidence" value="ECO:0007669"/>
    <property type="project" value="InterPro"/>
</dbReference>
<dbReference type="PROSITE" id="PS00671">
    <property type="entry name" value="D_2_HYDROXYACID_DH_3"/>
    <property type="match status" value="1"/>
</dbReference>
<organism evidence="8 9">
    <name type="scientific">Peribacillus saganii</name>
    <dbReference type="NCBI Taxonomy" id="2303992"/>
    <lineage>
        <taxon>Bacteria</taxon>
        <taxon>Bacillati</taxon>
        <taxon>Bacillota</taxon>
        <taxon>Bacilli</taxon>
        <taxon>Bacillales</taxon>
        <taxon>Bacillaceae</taxon>
        <taxon>Peribacillus</taxon>
    </lineage>
</organism>
<gene>
    <name evidence="8" type="ORF">D0469_02785</name>
</gene>
<feature type="domain" description="D-isomer specific 2-hydroxyacid dehydrogenase catalytic" evidence="6">
    <location>
        <begin position="19"/>
        <end position="311"/>
    </location>
</feature>
<dbReference type="CDD" id="cd12172">
    <property type="entry name" value="PGDH_like_2"/>
    <property type="match status" value="1"/>
</dbReference>
<dbReference type="InterPro" id="IPR050857">
    <property type="entry name" value="D-2-hydroxyacid_DH"/>
</dbReference>
<dbReference type="InterPro" id="IPR006139">
    <property type="entry name" value="D-isomer_2_OHA_DH_cat_dom"/>
</dbReference>
<dbReference type="InterPro" id="IPR006140">
    <property type="entry name" value="D-isomer_DH_NAD-bd"/>
</dbReference>
<keyword evidence="4" id="KW-0520">NAD</keyword>
<evidence type="ECO:0000256" key="5">
    <source>
        <dbReference type="RuleBase" id="RU003719"/>
    </source>
</evidence>
<dbReference type="OrthoDB" id="9805416at2"/>
<evidence type="ECO:0000259" key="7">
    <source>
        <dbReference type="Pfam" id="PF02826"/>
    </source>
</evidence>
<dbReference type="InterPro" id="IPR036291">
    <property type="entry name" value="NAD(P)-bd_dom_sf"/>
</dbReference>
<evidence type="ECO:0000256" key="2">
    <source>
        <dbReference type="ARBA" id="ARBA00022605"/>
    </source>
</evidence>
<protein>
    <submittedName>
        <fullName evidence="8">Hydroxyacid dehydrogenase</fullName>
    </submittedName>
</protein>